<feature type="chain" id="PRO_5023891158" description="Neprosin activation peptide domain-containing protein" evidence="2">
    <location>
        <begin position="32"/>
        <end position="148"/>
    </location>
</feature>
<evidence type="ECO:0000259" key="3">
    <source>
        <dbReference type="Pfam" id="PF14365"/>
    </source>
</evidence>
<evidence type="ECO:0000256" key="2">
    <source>
        <dbReference type="SAM" id="SignalP"/>
    </source>
</evidence>
<dbReference type="Pfam" id="PF14365">
    <property type="entry name" value="Neprosin_AP"/>
    <property type="match status" value="1"/>
</dbReference>
<dbReference type="AlphaFoldDB" id="A0A5J9VNW1"/>
<feature type="non-terminal residue" evidence="4">
    <location>
        <position position="1"/>
    </location>
</feature>
<feature type="signal peptide" evidence="2">
    <location>
        <begin position="1"/>
        <end position="31"/>
    </location>
</feature>
<evidence type="ECO:0000313" key="4">
    <source>
        <dbReference type="EMBL" id="TVU36760.1"/>
    </source>
</evidence>
<name>A0A5J9VNW1_9POAL</name>
<accession>A0A5J9VNW1</accession>
<keyword evidence="5" id="KW-1185">Reference proteome</keyword>
<dbReference type="Proteomes" id="UP000324897">
    <property type="component" value="Unassembled WGS sequence"/>
</dbReference>
<feature type="non-terminal residue" evidence="4">
    <location>
        <position position="148"/>
    </location>
</feature>
<feature type="region of interest" description="Disordered" evidence="1">
    <location>
        <begin position="126"/>
        <end position="148"/>
    </location>
</feature>
<dbReference type="Gramene" id="TVU36760">
    <property type="protein sequence ID" value="TVU36760"/>
    <property type="gene ID" value="EJB05_18706"/>
</dbReference>
<dbReference type="EMBL" id="RWGY01000009">
    <property type="protein sequence ID" value="TVU36760.1"/>
    <property type="molecule type" value="Genomic_DNA"/>
</dbReference>
<reference evidence="4 5" key="1">
    <citation type="journal article" date="2019" name="Sci. Rep.">
        <title>A high-quality genome of Eragrostis curvula grass provides insights into Poaceae evolution and supports new strategies to enhance forage quality.</title>
        <authorList>
            <person name="Carballo J."/>
            <person name="Santos B.A.C.M."/>
            <person name="Zappacosta D."/>
            <person name="Garbus I."/>
            <person name="Selva J.P."/>
            <person name="Gallo C.A."/>
            <person name="Diaz A."/>
            <person name="Albertini E."/>
            <person name="Caccamo M."/>
            <person name="Echenique V."/>
        </authorList>
    </citation>
    <scope>NUCLEOTIDE SEQUENCE [LARGE SCALE GENOMIC DNA]</scope>
    <source>
        <strain evidence="5">cv. Victoria</strain>
        <tissue evidence="4">Leaf</tissue>
    </source>
</reference>
<protein>
    <recommendedName>
        <fullName evidence="3">Neprosin activation peptide domain-containing protein</fullName>
    </recommendedName>
</protein>
<feature type="domain" description="Neprosin activation peptide" evidence="3">
    <location>
        <begin position="43"/>
        <end position="115"/>
    </location>
</feature>
<dbReference type="OrthoDB" id="660363at2759"/>
<dbReference type="PANTHER" id="PTHR31589:SF255">
    <property type="entry name" value="NEPROSIN DOMAIN-CONTAINING PROTEIN"/>
    <property type="match status" value="1"/>
</dbReference>
<dbReference type="PANTHER" id="PTHR31589">
    <property type="entry name" value="PROTEIN, PUTATIVE (DUF239)-RELATED-RELATED"/>
    <property type="match status" value="1"/>
</dbReference>
<proteinExistence type="predicted"/>
<dbReference type="InterPro" id="IPR053168">
    <property type="entry name" value="Glutamic_endopeptidase"/>
</dbReference>
<feature type="compositionally biased region" description="Polar residues" evidence="1">
    <location>
        <begin position="126"/>
        <end position="136"/>
    </location>
</feature>
<keyword evidence="2" id="KW-0732">Signal</keyword>
<dbReference type="InterPro" id="IPR025521">
    <property type="entry name" value="Neprosin_propep"/>
</dbReference>
<gene>
    <name evidence="4" type="ORF">EJB05_18706</name>
</gene>
<sequence>MAGAANHLLGDSFAVFLLLVATTAQLRLVHGGSHVDAEDINKTITSKNGVVIDCVYIHKQPTLKHPMFKDHKIQVYKRNGMRSVGHGLGGHVVQLEQEWHRSGSCPEGTIPIRRLPNNASEPNITFIQPFNPSSDTVAIEDSNSPRDE</sequence>
<organism evidence="4 5">
    <name type="scientific">Eragrostis curvula</name>
    <name type="common">weeping love grass</name>
    <dbReference type="NCBI Taxonomy" id="38414"/>
    <lineage>
        <taxon>Eukaryota</taxon>
        <taxon>Viridiplantae</taxon>
        <taxon>Streptophyta</taxon>
        <taxon>Embryophyta</taxon>
        <taxon>Tracheophyta</taxon>
        <taxon>Spermatophyta</taxon>
        <taxon>Magnoliopsida</taxon>
        <taxon>Liliopsida</taxon>
        <taxon>Poales</taxon>
        <taxon>Poaceae</taxon>
        <taxon>PACMAD clade</taxon>
        <taxon>Chloridoideae</taxon>
        <taxon>Eragrostideae</taxon>
        <taxon>Eragrostidinae</taxon>
        <taxon>Eragrostis</taxon>
    </lineage>
</organism>
<evidence type="ECO:0000313" key="5">
    <source>
        <dbReference type="Proteomes" id="UP000324897"/>
    </source>
</evidence>
<comment type="caution">
    <text evidence="4">The sequence shown here is derived from an EMBL/GenBank/DDBJ whole genome shotgun (WGS) entry which is preliminary data.</text>
</comment>
<evidence type="ECO:0000256" key="1">
    <source>
        <dbReference type="SAM" id="MobiDB-lite"/>
    </source>
</evidence>